<accession>A0A9D1QDY1</accession>
<feature type="chain" id="PRO_5039271482" evidence="1">
    <location>
        <begin position="27"/>
        <end position="200"/>
    </location>
</feature>
<gene>
    <name evidence="3" type="ORF">H9888_04925</name>
</gene>
<protein>
    <submittedName>
        <fullName evidence="3">PorT family protein</fullName>
    </submittedName>
</protein>
<dbReference type="Gene3D" id="2.40.160.20">
    <property type="match status" value="1"/>
</dbReference>
<feature type="domain" description="Outer membrane protein beta-barrel" evidence="2">
    <location>
        <begin position="25"/>
        <end position="174"/>
    </location>
</feature>
<dbReference type="Proteomes" id="UP000823926">
    <property type="component" value="Unassembled WGS sequence"/>
</dbReference>
<dbReference type="InterPro" id="IPR011250">
    <property type="entry name" value="OMP/PagP_B-barrel"/>
</dbReference>
<dbReference type="InterPro" id="IPR025665">
    <property type="entry name" value="Beta-barrel_OMP_2"/>
</dbReference>
<comment type="caution">
    <text evidence="3">The sequence shown here is derived from an EMBL/GenBank/DDBJ whole genome shotgun (WGS) entry which is preliminary data.</text>
</comment>
<keyword evidence="1" id="KW-0732">Signal</keyword>
<dbReference type="AlphaFoldDB" id="A0A9D1QDY1"/>
<evidence type="ECO:0000256" key="1">
    <source>
        <dbReference type="SAM" id="SignalP"/>
    </source>
</evidence>
<evidence type="ECO:0000259" key="2">
    <source>
        <dbReference type="Pfam" id="PF13568"/>
    </source>
</evidence>
<evidence type="ECO:0000313" key="4">
    <source>
        <dbReference type="Proteomes" id="UP000823926"/>
    </source>
</evidence>
<dbReference type="SUPFAM" id="SSF56925">
    <property type="entry name" value="OMPA-like"/>
    <property type="match status" value="1"/>
</dbReference>
<organism evidence="3 4">
    <name type="scientific">Candidatus Rikenella faecigallinarum</name>
    <dbReference type="NCBI Taxonomy" id="2838745"/>
    <lineage>
        <taxon>Bacteria</taxon>
        <taxon>Pseudomonadati</taxon>
        <taxon>Bacteroidota</taxon>
        <taxon>Bacteroidia</taxon>
        <taxon>Bacteroidales</taxon>
        <taxon>Rikenellaceae</taxon>
        <taxon>Rikenella</taxon>
    </lineage>
</organism>
<proteinExistence type="predicted"/>
<feature type="signal peptide" evidence="1">
    <location>
        <begin position="1"/>
        <end position="26"/>
    </location>
</feature>
<sequence length="200" mass="22078">MQIAKYLRMVVVAVGMAAGMYGTAQAQGFYWGPRVGLNISTVTKTTYAKARARASFGLMAGYKINDLIGLQAEALYSLQGYQMTNSPEKYSYNYIKIPVLAKLYLIGGLNIEAGVSFNWLVRAQSKEVNVINESGTVVTSQDLLGSSKPFDLSIPVGLNCQFSRLFDIGVRYDISTVRIPDERKNHAKNGNWSINLGLRF</sequence>
<name>A0A9D1QDY1_9BACT</name>
<evidence type="ECO:0000313" key="3">
    <source>
        <dbReference type="EMBL" id="HIW10829.1"/>
    </source>
</evidence>
<dbReference type="Pfam" id="PF13568">
    <property type="entry name" value="OMP_b-brl_2"/>
    <property type="match status" value="1"/>
</dbReference>
<reference evidence="3" key="2">
    <citation type="submission" date="2021-04" db="EMBL/GenBank/DDBJ databases">
        <authorList>
            <person name="Gilroy R."/>
        </authorList>
    </citation>
    <scope>NUCLEOTIDE SEQUENCE</scope>
    <source>
        <strain evidence="3">ChiBcec15-1070</strain>
    </source>
</reference>
<dbReference type="EMBL" id="DXHL01000021">
    <property type="protein sequence ID" value="HIW10829.1"/>
    <property type="molecule type" value="Genomic_DNA"/>
</dbReference>
<reference evidence="3" key="1">
    <citation type="journal article" date="2021" name="PeerJ">
        <title>Extensive microbial diversity within the chicken gut microbiome revealed by metagenomics and culture.</title>
        <authorList>
            <person name="Gilroy R."/>
            <person name="Ravi A."/>
            <person name="Getino M."/>
            <person name="Pursley I."/>
            <person name="Horton D.L."/>
            <person name="Alikhan N.F."/>
            <person name="Baker D."/>
            <person name="Gharbi K."/>
            <person name="Hall N."/>
            <person name="Watson M."/>
            <person name="Adriaenssens E.M."/>
            <person name="Foster-Nyarko E."/>
            <person name="Jarju S."/>
            <person name="Secka A."/>
            <person name="Antonio M."/>
            <person name="Oren A."/>
            <person name="Chaudhuri R.R."/>
            <person name="La Ragione R."/>
            <person name="Hildebrand F."/>
            <person name="Pallen M.J."/>
        </authorList>
    </citation>
    <scope>NUCLEOTIDE SEQUENCE</scope>
    <source>
        <strain evidence="3">ChiBcec15-1070</strain>
    </source>
</reference>